<protein>
    <submittedName>
        <fullName evidence="1">DNA-binding protein</fullName>
    </submittedName>
</protein>
<keyword evidence="2" id="KW-1185">Reference proteome</keyword>
<reference evidence="1 2" key="1">
    <citation type="submission" date="2019-03" db="EMBL/GenBank/DDBJ databases">
        <title>Draft Genome Sequence of Desulfosporosinus fructosivorans Strain 63.6F, Isolated from Marine Sediment in the Baltic Sea.</title>
        <authorList>
            <person name="Hausmann B."/>
            <person name="Vandieken V."/>
            <person name="Pjevac P."/>
            <person name="Schreck K."/>
            <person name="Herbold C.W."/>
            <person name="Loy A."/>
        </authorList>
    </citation>
    <scope>NUCLEOTIDE SEQUENCE [LARGE SCALE GENOMIC DNA]</scope>
    <source>
        <strain evidence="1 2">63.6F</strain>
    </source>
</reference>
<organism evidence="1 2">
    <name type="scientific">Desulfosporosinus fructosivorans</name>
    <dbReference type="NCBI Taxonomy" id="2018669"/>
    <lineage>
        <taxon>Bacteria</taxon>
        <taxon>Bacillati</taxon>
        <taxon>Bacillota</taxon>
        <taxon>Clostridia</taxon>
        <taxon>Eubacteriales</taxon>
        <taxon>Desulfitobacteriaceae</taxon>
        <taxon>Desulfosporosinus</taxon>
    </lineage>
</organism>
<dbReference type="RefSeq" id="WP_135548899.1">
    <property type="nucleotide sequence ID" value="NZ_SPQQ01000006.1"/>
</dbReference>
<name>A0A4Z0R3W3_9FIRM</name>
<evidence type="ECO:0000313" key="1">
    <source>
        <dbReference type="EMBL" id="TGE36853.1"/>
    </source>
</evidence>
<dbReference type="Proteomes" id="UP000298460">
    <property type="component" value="Unassembled WGS sequence"/>
</dbReference>
<dbReference type="EMBL" id="SPQQ01000006">
    <property type="protein sequence ID" value="TGE36853.1"/>
    <property type="molecule type" value="Genomic_DNA"/>
</dbReference>
<comment type="caution">
    <text evidence="1">The sequence shown here is derived from an EMBL/GenBank/DDBJ whole genome shotgun (WGS) entry which is preliminary data.</text>
</comment>
<dbReference type="OrthoDB" id="26294at2"/>
<gene>
    <name evidence="1" type="ORF">E4K67_17285</name>
</gene>
<dbReference type="GO" id="GO:0003677">
    <property type="term" value="F:DNA binding"/>
    <property type="evidence" value="ECO:0007669"/>
    <property type="project" value="UniProtKB-KW"/>
</dbReference>
<evidence type="ECO:0000313" key="2">
    <source>
        <dbReference type="Proteomes" id="UP000298460"/>
    </source>
</evidence>
<sequence length="69" mass="7671">MQYCTITEVAKRLSIAKSTIYHNGPTNYGGIKIGGVWRFPEDKVGIGPEVKPKQIKSGYVRRFGKNKSA</sequence>
<accession>A0A4Z0R3W3</accession>
<keyword evidence="1" id="KW-0238">DNA-binding</keyword>
<dbReference type="AlphaFoldDB" id="A0A4Z0R3W3"/>
<proteinExistence type="predicted"/>